<dbReference type="RefSeq" id="WP_146915576.1">
    <property type="nucleotide sequence ID" value="NZ_CP042430.1"/>
</dbReference>
<keyword evidence="3" id="KW-0378">Hydrolase</keyword>
<proteinExistence type="predicted"/>
<organism evidence="3 4">
    <name type="scientific">Baekduia soli</name>
    <dbReference type="NCBI Taxonomy" id="496014"/>
    <lineage>
        <taxon>Bacteria</taxon>
        <taxon>Bacillati</taxon>
        <taxon>Actinomycetota</taxon>
        <taxon>Thermoleophilia</taxon>
        <taxon>Solirubrobacterales</taxon>
        <taxon>Baekduiaceae</taxon>
        <taxon>Baekduia</taxon>
    </lineage>
</organism>
<dbReference type="SUPFAM" id="SSF48208">
    <property type="entry name" value="Six-hairpin glycosidases"/>
    <property type="match status" value="1"/>
</dbReference>
<dbReference type="InterPro" id="IPR012341">
    <property type="entry name" value="6hp_glycosidase-like_sf"/>
</dbReference>
<dbReference type="InterPro" id="IPR045582">
    <property type="entry name" value="Trehalase-like_N"/>
</dbReference>
<dbReference type="PANTHER" id="PTHR31616:SF10">
    <property type="entry name" value="TREHALASE"/>
    <property type="match status" value="1"/>
</dbReference>
<dbReference type="Proteomes" id="UP000321805">
    <property type="component" value="Chromosome"/>
</dbReference>
<dbReference type="Pfam" id="PF00723">
    <property type="entry name" value="Glyco_hydro_15"/>
    <property type="match status" value="1"/>
</dbReference>
<evidence type="ECO:0000313" key="3">
    <source>
        <dbReference type="EMBL" id="QEC46406.1"/>
    </source>
</evidence>
<dbReference type="InterPro" id="IPR008928">
    <property type="entry name" value="6-hairpin_glycosidase_sf"/>
</dbReference>
<evidence type="ECO:0000259" key="2">
    <source>
        <dbReference type="Pfam" id="PF19291"/>
    </source>
</evidence>
<dbReference type="GO" id="GO:0005993">
    <property type="term" value="P:trehalose catabolic process"/>
    <property type="evidence" value="ECO:0007669"/>
    <property type="project" value="TreeGrafter"/>
</dbReference>
<name>A0A5B8U0A0_9ACTN</name>
<feature type="domain" description="Trehalase-like N-terminal" evidence="2">
    <location>
        <begin position="19"/>
        <end position="150"/>
    </location>
</feature>
<dbReference type="Gene3D" id="1.50.10.10">
    <property type="match status" value="1"/>
</dbReference>
<protein>
    <submittedName>
        <fullName evidence="3">Glycoside hydrolase family 15 protein</fullName>
    </submittedName>
</protein>
<dbReference type="GO" id="GO:0015927">
    <property type="term" value="F:trehalase activity"/>
    <property type="evidence" value="ECO:0007669"/>
    <property type="project" value="TreeGrafter"/>
</dbReference>
<reference evidence="3 4" key="1">
    <citation type="journal article" date="2018" name="J. Microbiol.">
        <title>Baekduia soli gen. nov., sp. nov., a novel bacterium isolated from the soil of Baekdu Mountain and proposal of a novel family name, Baekduiaceae fam. nov.</title>
        <authorList>
            <person name="An D.S."/>
            <person name="Siddiqi M.Z."/>
            <person name="Kim K.H."/>
            <person name="Yu H.S."/>
            <person name="Im W.T."/>
        </authorList>
    </citation>
    <scope>NUCLEOTIDE SEQUENCE [LARGE SCALE GENOMIC DNA]</scope>
    <source>
        <strain evidence="3 4">BR7-21</strain>
    </source>
</reference>
<gene>
    <name evidence="3" type="ORF">FSW04_01635</name>
</gene>
<accession>A0A5B8U0A0</accession>
<feature type="domain" description="GH15-like" evidence="1">
    <location>
        <begin position="251"/>
        <end position="588"/>
    </location>
</feature>
<dbReference type="AlphaFoldDB" id="A0A5B8U0A0"/>
<dbReference type="EMBL" id="CP042430">
    <property type="protein sequence ID" value="QEC46406.1"/>
    <property type="molecule type" value="Genomic_DNA"/>
</dbReference>
<dbReference type="PANTHER" id="PTHR31616">
    <property type="entry name" value="TREHALASE"/>
    <property type="match status" value="1"/>
</dbReference>
<evidence type="ECO:0000259" key="1">
    <source>
        <dbReference type="Pfam" id="PF00723"/>
    </source>
</evidence>
<keyword evidence="4" id="KW-1185">Reference proteome</keyword>
<dbReference type="OrthoDB" id="3902805at2"/>
<dbReference type="InterPro" id="IPR011613">
    <property type="entry name" value="GH15-like"/>
</dbReference>
<dbReference type="KEGG" id="bsol:FSW04_01635"/>
<dbReference type="Pfam" id="PF19291">
    <property type="entry name" value="TREH_N"/>
    <property type="match status" value="1"/>
</dbReference>
<evidence type="ECO:0000313" key="4">
    <source>
        <dbReference type="Proteomes" id="UP000321805"/>
    </source>
</evidence>
<sequence length="598" mass="64943">MTAPTASQTAARAQRPHVLREYALLADGERGVLVGPRGDFVWMCFPRWDSGAVFSSLIGGSGAYAVTPRDRCVWGGYYEPGSLIWRSRWVTDDATIECREALALPTRPDRAVILRRVIARQGTARVDVVLDPRGDFGKHALRRLSKADDGTWTGELDGAHLCWVGGQGARPQADGHGGKALTLTLELAEGAHHDFVLVLAAEASDCAPPDPEWAWQGVEAAWRDRVPELERTSAPRDSRHSYAVLSGLTSAGGGMVAAATTSLPERARQGRNYDYRYVWIRDQCYAGQAVAKAGPYPLMDDAVRFVAERLLADGPQLKPAYTTTGAAVPDQRQLDLPGYPGGSDIVGNWVNGQFQLDGFGEALLLFAAAARHDHLDADGWRAAESAIGAIEQRWREPDTDAGIWEIDPDAWTHSRLICAAGLRQIAQCGPGGEQAARWVSLADMIVSDTAAHAVHPSGRWQRSPGDVRVDAALLLPAIRGAIPASDPRSIATLQAVASELTQDGYCYRYRPDERPLGTSEGAFLLCGFLMSLAYTQQGDHVSAARWFERNRAASGPPGLYSEEFDVTQRQLRGNLPQAFVHALMLECALTQYGDLDLP</sequence>